<protein>
    <submittedName>
        <fullName evidence="2">Uncharacterized protein</fullName>
    </submittedName>
</protein>
<feature type="region of interest" description="Disordered" evidence="1">
    <location>
        <begin position="17"/>
        <end position="65"/>
    </location>
</feature>
<dbReference type="AlphaFoldDB" id="A0A3L6FBS8"/>
<name>A0A3L6FBS8_MAIZE</name>
<sequence>MDRELLLACSKGAELGRLSAGRPGRRAPWEELQQWGPTKVSEGRAAEGHPWEKPELLQRHGHGAR</sequence>
<gene>
    <name evidence="2" type="ORF">Zm00014a_002983</name>
</gene>
<organism evidence="2">
    <name type="scientific">Zea mays</name>
    <name type="common">Maize</name>
    <dbReference type="NCBI Taxonomy" id="4577"/>
    <lineage>
        <taxon>Eukaryota</taxon>
        <taxon>Viridiplantae</taxon>
        <taxon>Streptophyta</taxon>
        <taxon>Embryophyta</taxon>
        <taxon>Tracheophyta</taxon>
        <taxon>Spermatophyta</taxon>
        <taxon>Magnoliopsida</taxon>
        <taxon>Liliopsida</taxon>
        <taxon>Poales</taxon>
        <taxon>Poaceae</taxon>
        <taxon>PACMAD clade</taxon>
        <taxon>Panicoideae</taxon>
        <taxon>Andropogonodae</taxon>
        <taxon>Andropogoneae</taxon>
        <taxon>Tripsacinae</taxon>
        <taxon>Zea</taxon>
    </lineage>
</organism>
<proteinExistence type="predicted"/>
<feature type="compositionally biased region" description="Basic and acidic residues" evidence="1">
    <location>
        <begin position="41"/>
        <end position="58"/>
    </location>
</feature>
<evidence type="ECO:0000256" key="1">
    <source>
        <dbReference type="SAM" id="MobiDB-lite"/>
    </source>
</evidence>
<dbReference type="EMBL" id="NCVQ01000005">
    <property type="protein sequence ID" value="PWZ29761.1"/>
    <property type="molecule type" value="Genomic_DNA"/>
</dbReference>
<reference evidence="2" key="1">
    <citation type="journal article" date="2018" name="Nat. Genet.">
        <title>Extensive intraspecific gene order and gene structural variations between Mo17 and other maize genomes.</title>
        <authorList>
            <person name="Sun S."/>
            <person name="Zhou Y."/>
            <person name="Chen J."/>
            <person name="Shi J."/>
            <person name="Zhao H."/>
            <person name="Zhao H."/>
            <person name="Song W."/>
            <person name="Zhang M."/>
            <person name="Cui Y."/>
            <person name="Dong X."/>
            <person name="Liu H."/>
            <person name="Ma X."/>
            <person name="Jiao Y."/>
            <person name="Wang B."/>
            <person name="Wei X."/>
            <person name="Stein J.C."/>
            <person name="Glaubitz J.C."/>
            <person name="Lu F."/>
            <person name="Yu G."/>
            <person name="Liang C."/>
            <person name="Fengler K."/>
            <person name="Li B."/>
            <person name="Rafalski A."/>
            <person name="Schnable P.S."/>
            <person name="Ware D.H."/>
            <person name="Buckler E.S."/>
            <person name="Lai J."/>
        </authorList>
    </citation>
    <scope>NUCLEOTIDE SEQUENCE [LARGE SCALE GENOMIC DNA]</scope>
    <source>
        <tissue evidence="2">Seedling</tissue>
    </source>
</reference>
<dbReference type="Proteomes" id="UP000251960">
    <property type="component" value="Chromosome 4"/>
</dbReference>
<accession>A0A3L6FBS8</accession>
<comment type="caution">
    <text evidence="2">The sequence shown here is derived from an EMBL/GenBank/DDBJ whole genome shotgun (WGS) entry which is preliminary data.</text>
</comment>
<evidence type="ECO:0000313" key="2">
    <source>
        <dbReference type="EMBL" id="PWZ29761.1"/>
    </source>
</evidence>